<dbReference type="Gene3D" id="1.25.10.10">
    <property type="entry name" value="Leucine-rich Repeat Variant"/>
    <property type="match status" value="1"/>
</dbReference>
<organism evidence="1 2">
    <name type="scientific">Paludibaculum fermentans</name>
    <dbReference type="NCBI Taxonomy" id="1473598"/>
    <lineage>
        <taxon>Bacteria</taxon>
        <taxon>Pseudomonadati</taxon>
        <taxon>Acidobacteriota</taxon>
        <taxon>Terriglobia</taxon>
        <taxon>Bryobacterales</taxon>
        <taxon>Bryobacteraceae</taxon>
        <taxon>Paludibaculum</taxon>
    </lineage>
</organism>
<reference evidence="1 2" key="1">
    <citation type="submission" date="2020-10" db="EMBL/GenBank/DDBJ databases">
        <title>Complete genome sequence of Paludibaculum fermentans P105T, a facultatively anaerobic acidobacterium capable of dissimilatory Fe(III) reduction.</title>
        <authorList>
            <person name="Dedysh S.N."/>
            <person name="Beletsky A.V."/>
            <person name="Kulichevskaya I.S."/>
            <person name="Mardanov A.V."/>
            <person name="Ravin N.V."/>
        </authorList>
    </citation>
    <scope>NUCLEOTIDE SEQUENCE [LARGE SCALE GENOMIC DNA]</scope>
    <source>
        <strain evidence="1 2">P105</strain>
    </source>
</reference>
<accession>A0A7S7NXU5</accession>
<dbReference type="RefSeq" id="WP_194453409.1">
    <property type="nucleotide sequence ID" value="NZ_CP063849.1"/>
</dbReference>
<protein>
    <submittedName>
        <fullName evidence="1">Uncharacterized protein</fullName>
    </submittedName>
</protein>
<dbReference type="AlphaFoldDB" id="A0A7S7NXU5"/>
<evidence type="ECO:0000313" key="2">
    <source>
        <dbReference type="Proteomes" id="UP000593892"/>
    </source>
</evidence>
<evidence type="ECO:0000313" key="1">
    <source>
        <dbReference type="EMBL" id="QOY91755.1"/>
    </source>
</evidence>
<dbReference type="InterPro" id="IPR016024">
    <property type="entry name" value="ARM-type_fold"/>
</dbReference>
<name>A0A7S7NXU5_PALFE</name>
<sequence length="1080" mass="119605">MTHHFWERLLFACLAAGLGLQGQPASLPVVQSRTGPIRTETVTLSELTPASQYSLLYSVASLSGLGPDARLTVQVTQGDSVLAEKVLHAGDADFYTQFRVPRAGKAEVRVSNSGASGQFRLTVNRWPLSDSVRRGPSHRWQDAMEMTLGKTVFASGDDAPYIPLPGTPRTAIVEDPARTDWYQFHFAGSAPKLVFFQIELMERDQVPVNVAVYRLVGGKLEEHFQGEDPVSLPHEVQALPGNKFIPRILREAGEYYVAVRAAHPEYKLRTRLYDPAPYKDPQVAVRTGVDYILAAGDSWHANTPRRGGTLDRVSAVHQETSLCVACHATHFSQRAQLYATRNGYPVVQRQQLQFLSERFYNNPRPFYGFEQEGAVWARMISAPANVLGRMSHLMDLFEDQITGERREKFHQGIAKYLDLYYAGRDKLPGDETNGNTPLVSAHEVAWYAWTETHDGRLPEMVARGEVKNMVDLCYQTLALAEMDKVRYEQQIAGNAKRILSLQRPGGQWAMNFPAGQPEVEFQTGHALWALHAAGIPADHPQVAKAIAYLLGRQQPWGGWLDPLQSYENFRTPFRESQMAILALSAYFPQANRPKGWNSPVIRALSSDPAQLLAQLDEVWDRPSAAVLAGIEAATKSNDALIRQAAVEALGRLGQAVDPSLLGDPSKMVQRTAAWTIRQSYRSKPDVAVTPVLTALASRDDRMRWGGVRVFAAHFSTLATRAPLAAALEKLMNDPVPVIRMDAVKALWQFWFWNADPGVRSGIEDATLQALGQPQHPWVAQNLRHAVYNLADENIRYLYNNWVPLLGRPEDRDQAIRGRLAVESQLAAKFATLLEQGSEPAKEELLRALTEQPLRRADIYDLKADLSMQAPLVYNRIGNDIEQIAFFGDSAERFAAALKPLLSSRDGEMRAMASRAVYLVRSTRFGDVNRLAGETGEQVKFVTAKVEQMPEGAEVARALKPPPVTVAAKSTGPRPAVKVKLDEAYFRGYVQPILEKRGKDGYACVHCHASHAIFDGTYGTAMKVVDPGQPETSLILMKPTSTSESEGVAGGNTVAHGGGIRWAKDSPEYVTILEWIKGAKE</sequence>
<dbReference type="SUPFAM" id="SSF48239">
    <property type="entry name" value="Terpenoid cyclases/Protein prenyltransferases"/>
    <property type="match status" value="1"/>
</dbReference>
<dbReference type="CDD" id="cd00688">
    <property type="entry name" value="ISOPREN_C2_like"/>
    <property type="match status" value="1"/>
</dbReference>
<dbReference type="Gene3D" id="1.50.10.20">
    <property type="match status" value="1"/>
</dbReference>
<gene>
    <name evidence="1" type="ORF">IRI77_17985</name>
</gene>
<dbReference type="KEGG" id="pfer:IRI77_17985"/>
<dbReference type="InterPro" id="IPR008930">
    <property type="entry name" value="Terpenoid_cyclase/PrenylTrfase"/>
</dbReference>
<proteinExistence type="predicted"/>
<dbReference type="InterPro" id="IPR011989">
    <property type="entry name" value="ARM-like"/>
</dbReference>
<dbReference type="EMBL" id="CP063849">
    <property type="protein sequence ID" value="QOY91755.1"/>
    <property type="molecule type" value="Genomic_DNA"/>
</dbReference>
<dbReference type="Proteomes" id="UP000593892">
    <property type="component" value="Chromosome"/>
</dbReference>
<keyword evidence="2" id="KW-1185">Reference proteome</keyword>
<dbReference type="SUPFAM" id="SSF48371">
    <property type="entry name" value="ARM repeat"/>
    <property type="match status" value="1"/>
</dbReference>